<dbReference type="Gene3D" id="1.20.1380.10">
    <property type="entry name" value="Replication modulator SeqA, C-terminal DNA-binding domain"/>
    <property type="match status" value="1"/>
</dbReference>
<dbReference type="OrthoDB" id="9798761at2"/>
<dbReference type="AlphaFoldDB" id="A0A3A3YPM6"/>
<dbReference type="Pfam" id="PF18755">
    <property type="entry name" value="RAMA"/>
    <property type="match status" value="1"/>
</dbReference>
<dbReference type="InterPro" id="IPR036835">
    <property type="entry name" value="SeqA_DNA-bd_C_sf"/>
</dbReference>
<sequence>MMRRIEIDDEVYAALAEHAVGFQQPNDVLRALLGLAADASPTTTAAAVRSGRLAPLLAVGLLKPGDELVHRQVRKGQAFTGRVEADGWIRTDRGRYAEPSPALRDLVGSQIDGWRHWWHLASGKSLRQLRAESGGRPRGRAG</sequence>
<comment type="caution">
    <text evidence="2">The sequence shown here is derived from an EMBL/GenBank/DDBJ whole genome shotgun (WGS) entry which is preliminary data.</text>
</comment>
<dbReference type="InterPro" id="IPR040843">
    <property type="entry name" value="RAMA"/>
</dbReference>
<dbReference type="GO" id="GO:0003677">
    <property type="term" value="F:DNA binding"/>
    <property type="evidence" value="ECO:0007669"/>
    <property type="project" value="InterPro"/>
</dbReference>
<evidence type="ECO:0000259" key="1">
    <source>
        <dbReference type="Pfam" id="PF18755"/>
    </source>
</evidence>
<reference evidence="2 3" key="1">
    <citation type="submission" date="2018-09" db="EMBL/GenBank/DDBJ databases">
        <title>YIM 75000 draft genome.</title>
        <authorList>
            <person name="Tang S."/>
            <person name="Feng Y."/>
        </authorList>
    </citation>
    <scope>NUCLEOTIDE SEQUENCE [LARGE SCALE GENOMIC DNA]</scope>
    <source>
        <strain evidence="2 3">YIM 75000</strain>
    </source>
</reference>
<evidence type="ECO:0000313" key="3">
    <source>
        <dbReference type="Proteomes" id="UP000265614"/>
    </source>
</evidence>
<protein>
    <recommendedName>
        <fullName evidence="1">RAMA domain-containing protein</fullName>
    </recommendedName>
</protein>
<proteinExistence type="predicted"/>
<name>A0A3A3YPM6_9ACTN</name>
<dbReference type="EMBL" id="QZEZ01000014">
    <property type="protein sequence ID" value="RJK92525.1"/>
    <property type="molecule type" value="Genomic_DNA"/>
</dbReference>
<accession>A0A3A3YPM6</accession>
<feature type="domain" description="RAMA" evidence="1">
    <location>
        <begin position="40"/>
        <end position="132"/>
    </location>
</feature>
<keyword evidence="3" id="KW-1185">Reference proteome</keyword>
<dbReference type="Proteomes" id="UP000265614">
    <property type="component" value="Unassembled WGS sequence"/>
</dbReference>
<evidence type="ECO:0000313" key="2">
    <source>
        <dbReference type="EMBL" id="RJK92525.1"/>
    </source>
</evidence>
<organism evidence="2 3">
    <name type="scientific">Vallicoccus soli</name>
    <dbReference type="NCBI Taxonomy" id="2339232"/>
    <lineage>
        <taxon>Bacteria</taxon>
        <taxon>Bacillati</taxon>
        <taxon>Actinomycetota</taxon>
        <taxon>Actinomycetes</taxon>
        <taxon>Motilibacterales</taxon>
        <taxon>Vallicoccaceae</taxon>
        <taxon>Vallicoccus</taxon>
    </lineage>
</organism>
<gene>
    <name evidence="2" type="ORF">D5H78_18785</name>
</gene>